<accession>A0A061RK58</accession>
<feature type="non-terminal residue" evidence="1">
    <location>
        <position position="1"/>
    </location>
</feature>
<sequence length="32" mass="3488">ACPPSWATDSVTYEDRTGNLVSSCFPRVGWGK</sequence>
<proteinExistence type="predicted"/>
<protein>
    <submittedName>
        <fullName evidence="1">Uncharacterized protein</fullName>
    </submittedName>
</protein>
<gene>
    <name evidence="1" type="ORF">TSPGSL018_29132</name>
</gene>
<dbReference type="EMBL" id="GBEZ01012563">
    <property type="protein sequence ID" value="JAC73332.1"/>
    <property type="molecule type" value="Transcribed_RNA"/>
</dbReference>
<organism evidence="1">
    <name type="scientific">Tetraselmis sp. GSL018</name>
    <dbReference type="NCBI Taxonomy" id="582737"/>
    <lineage>
        <taxon>Eukaryota</taxon>
        <taxon>Viridiplantae</taxon>
        <taxon>Chlorophyta</taxon>
        <taxon>core chlorophytes</taxon>
        <taxon>Chlorodendrophyceae</taxon>
        <taxon>Chlorodendrales</taxon>
        <taxon>Chlorodendraceae</taxon>
        <taxon>Tetraselmis</taxon>
    </lineage>
</organism>
<dbReference type="AlphaFoldDB" id="A0A061RK58"/>
<name>A0A061RK58_9CHLO</name>
<reference evidence="1" key="1">
    <citation type="submission" date="2014-05" db="EMBL/GenBank/DDBJ databases">
        <title>The transcriptome of the halophilic microalga Tetraselmis sp. GSL018 isolated from the Great Salt Lake, Utah.</title>
        <authorList>
            <person name="Jinkerson R.E."/>
            <person name="D'Adamo S."/>
            <person name="Posewitz M.C."/>
        </authorList>
    </citation>
    <scope>NUCLEOTIDE SEQUENCE</scope>
    <source>
        <strain evidence="1">GSL018</strain>
    </source>
</reference>
<evidence type="ECO:0000313" key="1">
    <source>
        <dbReference type="EMBL" id="JAC73332.1"/>
    </source>
</evidence>